<feature type="transmembrane region" description="Helical" evidence="7">
    <location>
        <begin position="79"/>
        <end position="99"/>
    </location>
</feature>
<feature type="transmembrane region" description="Helical" evidence="7">
    <location>
        <begin position="20"/>
        <end position="45"/>
    </location>
</feature>
<dbReference type="InterPro" id="IPR011701">
    <property type="entry name" value="MFS"/>
</dbReference>
<keyword evidence="2" id="KW-0813">Transport</keyword>
<dbReference type="InterPro" id="IPR036259">
    <property type="entry name" value="MFS_trans_sf"/>
</dbReference>
<gene>
    <name evidence="9" type="ORF">OSTLU_26048</name>
</gene>
<dbReference type="GO" id="GO:0005886">
    <property type="term" value="C:plasma membrane"/>
    <property type="evidence" value="ECO:0007669"/>
    <property type="project" value="UniProtKB-SubCell"/>
</dbReference>
<keyword evidence="4 7" id="KW-0812">Transmembrane</keyword>
<feature type="transmembrane region" description="Helical" evidence="7">
    <location>
        <begin position="281"/>
        <end position="303"/>
    </location>
</feature>
<evidence type="ECO:0000313" key="9">
    <source>
        <dbReference type="EMBL" id="ABO98206.1"/>
    </source>
</evidence>
<dbReference type="GeneID" id="5004048"/>
<evidence type="ECO:0000256" key="4">
    <source>
        <dbReference type="ARBA" id="ARBA00022692"/>
    </source>
</evidence>
<accession>A4S3G6</accession>
<evidence type="ECO:0000313" key="10">
    <source>
        <dbReference type="Proteomes" id="UP000001568"/>
    </source>
</evidence>
<dbReference type="Gene3D" id="1.20.1250.20">
    <property type="entry name" value="MFS general substrate transporter like domains"/>
    <property type="match status" value="1"/>
</dbReference>
<dbReference type="KEGG" id="olu:OSTLU_26048"/>
<dbReference type="AlphaFoldDB" id="A4S3G6"/>
<proteinExistence type="predicted"/>
<dbReference type="RefSeq" id="XP_001419913.1">
    <property type="nucleotide sequence ID" value="XM_001419876.1"/>
</dbReference>
<dbReference type="OrthoDB" id="10262656at2759"/>
<dbReference type="InterPro" id="IPR050171">
    <property type="entry name" value="MFS_Transporters"/>
</dbReference>
<sequence length="374" mass="38772">MLTLNLPLGRATDRYGRKPLMMGGMVVMALADVGTAMSRSVAALVPMRMLLGVGRAGCECGDRAYLADLCARVPEKRGIIVAGQSTVHAVGLVIGPLLGGRLMEAYGAPAAFYYVAAAAVGTAIGYSFLPETLTEETREAAELKATMDEEDGGMFEGLNPFMSSDEREELRERKSQRESSSWLTLLANREQRVLLLCASANSLGFVAKLTVIPLYASGHLDASPAEVGNLFSITALLGLATAPLSGLAADKFGKKVVVGAALAACATGLFFGAQSQTQSELIFFIGAWGIGTAAAGPAINALAQELAPKGGEGEALTLPKSAADFIFLIGPLVLGVLDDFIGTDNAGMILCSSAAAIAAASCFFLPAAVERVDR</sequence>
<dbReference type="PROSITE" id="PS50850">
    <property type="entry name" value="MFS"/>
    <property type="match status" value="1"/>
</dbReference>
<dbReference type="Gramene" id="ABO98206">
    <property type="protein sequence ID" value="ABO98206"/>
    <property type="gene ID" value="OSTLU_26048"/>
</dbReference>
<dbReference type="SUPFAM" id="SSF103473">
    <property type="entry name" value="MFS general substrate transporter"/>
    <property type="match status" value="1"/>
</dbReference>
<reference evidence="9 10" key="1">
    <citation type="journal article" date="2007" name="Proc. Natl. Acad. Sci. U.S.A.">
        <title>The tiny eukaryote Ostreococcus provides genomic insights into the paradox of plankton speciation.</title>
        <authorList>
            <person name="Palenik B."/>
            <person name="Grimwood J."/>
            <person name="Aerts A."/>
            <person name="Rouze P."/>
            <person name="Salamov A."/>
            <person name="Putnam N."/>
            <person name="Dupont C."/>
            <person name="Jorgensen R."/>
            <person name="Derelle E."/>
            <person name="Rombauts S."/>
            <person name="Zhou K."/>
            <person name="Otillar R."/>
            <person name="Merchant S.S."/>
            <person name="Podell S."/>
            <person name="Gaasterland T."/>
            <person name="Napoli C."/>
            <person name="Gendler K."/>
            <person name="Manuell A."/>
            <person name="Tai V."/>
            <person name="Vallon O."/>
            <person name="Piganeau G."/>
            <person name="Jancek S."/>
            <person name="Heijde M."/>
            <person name="Jabbari K."/>
            <person name="Bowler C."/>
            <person name="Lohr M."/>
            <person name="Robbens S."/>
            <person name="Werner G."/>
            <person name="Dubchak I."/>
            <person name="Pazour G.J."/>
            <person name="Ren Q."/>
            <person name="Paulsen I."/>
            <person name="Delwiche C."/>
            <person name="Schmutz J."/>
            <person name="Rokhsar D."/>
            <person name="Van de Peer Y."/>
            <person name="Moreau H."/>
            <person name="Grigoriev I.V."/>
        </authorList>
    </citation>
    <scope>NUCLEOTIDE SEQUENCE [LARGE SCALE GENOMIC DNA]</scope>
    <source>
        <strain evidence="9 10">CCE9901</strain>
    </source>
</reference>
<evidence type="ECO:0000256" key="5">
    <source>
        <dbReference type="ARBA" id="ARBA00022989"/>
    </source>
</evidence>
<dbReference type="Proteomes" id="UP000001568">
    <property type="component" value="Chromosome 10"/>
</dbReference>
<dbReference type="PANTHER" id="PTHR23517">
    <property type="entry name" value="RESISTANCE PROTEIN MDTM, PUTATIVE-RELATED-RELATED"/>
    <property type="match status" value="1"/>
</dbReference>
<keyword evidence="6 7" id="KW-0472">Membrane</keyword>
<dbReference type="eggNOG" id="ENOG502S1B8">
    <property type="taxonomic scope" value="Eukaryota"/>
</dbReference>
<keyword evidence="10" id="KW-1185">Reference proteome</keyword>
<dbReference type="Pfam" id="PF07690">
    <property type="entry name" value="MFS_1"/>
    <property type="match status" value="1"/>
</dbReference>
<feature type="domain" description="Major facilitator superfamily (MFS) profile" evidence="8">
    <location>
        <begin position="1"/>
        <end position="370"/>
    </location>
</feature>
<evidence type="ECO:0000256" key="2">
    <source>
        <dbReference type="ARBA" id="ARBA00022448"/>
    </source>
</evidence>
<dbReference type="Gene3D" id="1.20.1720.10">
    <property type="entry name" value="Multidrug resistance protein D"/>
    <property type="match status" value="1"/>
</dbReference>
<name>A4S3G6_OSTLU</name>
<organism evidence="9 10">
    <name type="scientific">Ostreococcus lucimarinus (strain CCE9901)</name>
    <dbReference type="NCBI Taxonomy" id="436017"/>
    <lineage>
        <taxon>Eukaryota</taxon>
        <taxon>Viridiplantae</taxon>
        <taxon>Chlorophyta</taxon>
        <taxon>Mamiellophyceae</taxon>
        <taxon>Mamiellales</taxon>
        <taxon>Bathycoccaceae</taxon>
        <taxon>Ostreococcus</taxon>
    </lineage>
</organism>
<feature type="transmembrane region" description="Helical" evidence="7">
    <location>
        <begin position="346"/>
        <end position="369"/>
    </location>
</feature>
<dbReference type="OMA" id="ACVPASM"/>
<dbReference type="InterPro" id="IPR020846">
    <property type="entry name" value="MFS_dom"/>
</dbReference>
<feature type="transmembrane region" description="Helical" evidence="7">
    <location>
        <begin position="193"/>
        <end position="216"/>
    </location>
</feature>
<evidence type="ECO:0000256" key="3">
    <source>
        <dbReference type="ARBA" id="ARBA00022475"/>
    </source>
</evidence>
<evidence type="ECO:0000256" key="6">
    <source>
        <dbReference type="ARBA" id="ARBA00023136"/>
    </source>
</evidence>
<dbReference type="EMBL" id="CP000590">
    <property type="protein sequence ID" value="ABO98206.1"/>
    <property type="molecule type" value="Genomic_DNA"/>
</dbReference>
<dbReference type="HOGENOM" id="CLU_039979_0_0_1"/>
<feature type="transmembrane region" description="Helical" evidence="7">
    <location>
        <begin position="315"/>
        <end position="334"/>
    </location>
</feature>
<feature type="transmembrane region" description="Helical" evidence="7">
    <location>
        <begin position="228"/>
        <end position="249"/>
    </location>
</feature>
<protein>
    <submittedName>
        <fullName evidence="9">MFS family transporter: multidrug efflux</fullName>
    </submittedName>
</protein>
<comment type="subcellular location">
    <subcellularLocation>
        <location evidence="1">Cell membrane</location>
        <topology evidence="1">Multi-pass membrane protein</topology>
    </subcellularLocation>
</comment>
<evidence type="ECO:0000259" key="8">
    <source>
        <dbReference type="PROSITE" id="PS50850"/>
    </source>
</evidence>
<keyword evidence="3" id="KW-1003">Cell membrane</keyword>
<feature type="transmembrane region" description="Helical" evidence="7">
    <location>
        <begin position="256"/>
        <end position="275"/>
    </location>
</feature>
<feature type="transmembrane region" description="Helical" evidence="7">
    <location>
        <begin position="111"/>
        <end position="129"/>
    </location>
</feature>
<dbReference type="GO" id="GO:0022857">
    <property type="term" value="F:transmembrane transporter activity"/>
    <property type="evidence" value="ECO:0007669"/>
    <property type="project" value="InterPro"/>
</dbReference>
<evidence type="ECO:0000256" key="1">
    <source>
        <dbReference type="ARBA" id="ARBA00004651"/>
    </source>
</evidence>
<evidence type="ECO:0000256" key="7">
    <source>
        <dbReference type="SAM" id="Phobius"/>
    </source>
</evidence>
<keyword evidence="5 7" id="KW-1133">Transmembrane helix</keyword>